<proteinExistence type="predicted"/>
<feature type="domain" description="Thiosulphate:quinone oxidoreductase small subunit DoxA" evidence="1">
    <location>
        <begin position="30"/>
        <end position="159"/>
    </location>
</feature>
<sequence length="171" mass="18878">MMSMDRMTALALLGFIIATGVTMGLYQINFQGFTHLTNYSKTPAYSLAGTQLFKNGTLLLHVIRVAGPDTYGGFIVLVQVLYPNGTVAYEWNSTYLGHISQYDIINKYNLPGHLVHSDGFALVVPLGQSAIVKLYAPVTFSPGTYIVRVYDADGQYEAYGIKFQVYVTVNE</sequence>
<dbReference type="InterPro" id="IPR011636">
    <property type="entry name" value="DoxA"/>
</dbReference>
<reference evidence="2 3" key="1">
    <citation type="journal article" date="2011" name="J. Bacteriol.">
        <title>Complete genome sequence of 'Vulcanisaeta moutnovskia' strain 768-28, a novel member of the hyperthermophilic crenarchaeal genus vulcanisaeta.</title>
        <authorList>
            <person name="Gumerov V.M."/>
            <person name="Mardanov A.V."/>
            <person name="Beletsky A.V."/>
            <person name="Prokofeva M.I."/>
            <person name="Bonch-Osmolovskaya E.A."/>
            <person name="Ravin N.V."/>
            <person name="Skryabin K.G."/>
        </authorList>
    </citation>
    <scope>NUCLEOTIDE SEQUENCE [LARGE SCALE GENOMIC DNA]</scope>
    <source>
        <strain evidence="2 3">768-28</strain>
    </source>
</reference>
<gene>
    <name evidence="2" type="ordered locus">VMUT_0569</name>
</gene>
<dbReference type="STRING" id="985053.VMUT_0569"/>
<keyword evidence="3" id="KW-1185">Reference proteome</keyword>
<protein>
    <submittedName>
        <fullName evidence="2">Terminal quinol oxidase subunit DoxA</fullName>
    </submittedName>
</protein>
<evidence type="ECO:0000313" key="2">
    <source>
        <dbReference type="EMBL" id="ADY00780.1"/>
    </source>
</evidence>
<dbReference type="eggNOG" id="arCOG05342">
    <property type="taxonomic scope" value="Archaea"/>
</dbReference>
<dbReference type="Pfam" id="PF07680">
    <property type="entry name" value="DoxA"/>
    <property type="match status" value="1"/>
</dbReference>
<dbReference type="HOGENOM" id="CLU_1544265_0_0_2"/>
<evidence type="ECO:0000313" key="3">
    <source>
        <dbReference type="Proteomes" id="UP000007485"/>
    </source>
</evidence>
<dbReference type="AlphaFoldDB" id="F0QV48"/>
<name>F0QV48_VULM7</name>
<evidence type="ECO:0000259" key="1">
    <source>
        <dbReference type="Pfam" id="PF07680"/>
    </source>
</evidence>
<accession>F0QV48</accession>
<dbReference type="KEGG" id="vmo:VMUT_0569"/>
<dbReference type="Proteomes" id="UP000007485">
    <property type="component" value="Chromosome"/>
</dbReference>
<organism evidence="2 3">
    <name type="scientific">Vulcanisaeta moutnovskia (strain 768-28)</name>
    <dbReference type="NCBI Taxonomy" id="985053"/>
    <lineage>
        <taxon>Archaea</taxon>
        <taxon>Thermoproteota</taxon>
        <taxon>Thermoprotei</taxon>
        <taxon>Thermoproteales</taxon>
        <taxon>Thermoproteaceae</taxon>
        <taxon>Vulcanisaeta</taxon>
    </lineage>
</organism>
<dbReference type="EMBL" id="CP002529">
    <property type="protein sequence ID" value="ADY00780.1"/>
    <property type="molecule type" value="Genomic_DNA"/>
</dbReference>